<dbReference type="InterPro" id="IPR029063">
    <property type="entry name" value="SAM-dependent_MTases_sf"/>
</dbReference>
<evidence type="ECO:0000313" key="3">
    <source>
        <dbReference type="Proteomes" id="UP000006327"/>
    </source>
</evidence>
<gene>
    <name evidence="2" type="ORF">GARC_1375</name>
</gene>
<name>K6Z4L4_9ALTE</name>
<dbReference type="Pfam" id="PF08241">
    <property type="entry name" value="Methyltransf_11"/>
    <property type="match status" value="1"/>
</dbReference>
<sequence length="255" mass="29272">MRPALIKNHPTKPELWQDLPLGDELKSLIEREIAEVSRKFFGYHLVRLGHLSSQIELNSCPIKHQINITSNNQTYTSLVAMSDDLPVSENSVDAFLLAHELDFAKDPHQILREVDRTIMPNGYVVITGFNPLSLCGVFKYLPFNKGSVLHDARFFSCARVKDWLQLLGFEIVDVKHLLFNELFLQRKLRASSKWNQWCHQNLSMLTSMYVIVARKREIPLSLIKPKWKAKTKFSAVGASVRSGVMQVEAPWKTEK</sequence>
<keyword evidence="3" id="KW-1185">Reference proteome</keyword>
<reference evidence="2 3" key="1">
    <citation type="journal article" date="2017" name="Antonie Van Leeuwenhoek">
        <title>Rhizobium rhizosphaerae sp. nov., a novel species isolated from rice rhizosphere.</title>
        <authorList>
            <person name="Zhao J.J."/>
            <person name="Zhang J."/>
            <person name="Zhang R.J."/>
            <person name="Zhang C.W."/>
            <person name="Yin H.Q."/>
            <person name="Zhang X.X."/>
        </authorList>
    </citation>
    <scope>NUCLEOTIDE SEQUENCE [LARGE SCALE GENOMIC DNA]</scope>
    <source>
        <strain evidence="2 3">BSs20135</strain>
    </source>
</reference>
<dbReference type="AlphaFoldDB" id="K6Z4L4"/>
<dbReference type="STRING" id="493475.GARC_1375"/>
<dbReference type="OrthoDB" id="6191410at2"/>
<feature type="domain" description="Methyltransferase type 11" evidence="1">
    <location>
        <begin position="75"/>
        <end position="126"/>
    </location>
</feature>
<organism evidence="2 3">
    <name type="scientific">Paraglaciecola arctica BSs20135</name>
    <dbReference type="NCBI Taxonomy" id="493475"/>
    <lineage>
        <taxon>Bacteria</taxon>
        <taxon>Pseudomonadati</taxon>
        <taxon>Pseudomonadota</taxon>
        <taxon>Gammaproteobacteria</taxon>
        <taxon>Alteromonadales</taxon>
        <taxon>Alteromonadaceae</taxon>
        <taxon>Paraglaciecola</taxon>
    </lineage>
</organism>
<protein>
    <recommendedName>
        <fullName evidence="1">Methyltransferase type 11 domain-containing protein</fullName>
    </recommendedName>
</protein>
<comment type="caution">
    <text evidence="2">The sequence shown here is derived from an EMBL/GenBank/DDBJ whole genome shotgun (WGS) entry which is preliminary data.</text>
</comment>
<dbReference type="InterPro" id="IPR013216">
    <property type="entry name" value="Methyltransf_11"/>
</dbReference>
<dbReference type="EMBL" id="BAEO01000015">
    <property type="protein sequence ID" value="GAC18350.1"/>
    <property type="molecule type" value="Genomic_DNA"/>
</dbReference>
<dbReference type="Proteomes" id="UP000006327">
    <property type="component" value="Unassembled WGS sequence"/>
</dbReference>
<accession>K6Z4L4</accession>
<proteinExistence type="predicted"/>
<dbReference type="eggNOG" id="COG2226">
    <property type="taxonomic scope" value="Bacteria"/>
</dbReference>
<dbReference type="GO" id="GO:0008757">
    <property type="term" value="F:S-adenosylmethionine-dependent methyltransferase activity"/>
    <property type="evidence" value="ECO:0007669"/>
    <property type="project" value="InterPro"/>
</dbReference>
<dbReference type="Gene3D" id="3.40.50.150">
    <property type="entry name" value="Vaccinia Virus protein VP39"/>
    <property type="match status" value="1"/>
</dbReference>
<evidence type="ECO:0000259" key="1">
    <source>
        <dbReference type="Pfam" id="PF08241"/>
    </source>
</evidence>
<dbReference type="SUPFAM" id="SSF53335">
    <property type="entry name" value="S-adenosyl-L-methionine-dependent methyltransferases"/>
    <property type="match status" value="1"/>
</dbReference>
<dbReference type="RefSeq" id="WP_007618075.1">
    <property type="nucleotide sequence ID" value="NZ_BAEO01000015.1"/>
</dbReference>
<evidence type="ECO:0000313" key="2">
    <source>
        <dbReference type="EMBL" id="GAC18350.1"/>
    </source>
</evidence>